<sequence length="243" mass="26112">MAEPVQTQPLLDDESLDILDEFLESDLVGPEALDIISAHGFMLALAIAPREVPSSLWLPELFQGQPAYESPEQEAQVVALFEQMRANAIDALEHGILPELLFELELGGLDPVETPIGDWCAGFMEGVFMDEEAWFGTQEETAAELLLPFMAISGVFDDEDPEIGELIADPVGAQRFVNQLPELLLDLYLLYRVPPESPKPSPRRKGAAMPGAAGIPRGKHAGGKGSGKGGAKKPAGKGGGKKR</sequence>
<dbReference type="NCBIfam" id="TIGR02292">
    <property type="entry name" value="ygfB_yecA"/>
    <property type="match status" value="1"/>
</dbReference>
<dbReference type="Gene3D" id="1.20.120.740">
    <property type="entry name" value="YgfB uncharacterised protein family UPF0149, PF03695"/>
    <property type="match status" value="1"/>
</dbReference>
<proteinExistence type="predicted"/>
<feature type="region of interest" description="Disordered" evidence="1">
    <location>
        <begin position="197"/>
        <end position="243"/>
    </location>
</feature>
<name>A0ABU9GGK4_COBMA</name>
<comment type="caution">
    <text evidence="2">The sequence shown here is derived from an EMBL/GenBank/DDBJ whole genome shotgun (WGS) entry which is preliminary data.</text>
</comment>
<dbReference type="InterPro" id="IPR011978">
    <property type="entry name" value="YgfB-like"/>
</dbReference>
<dbReference type="Pfam" id="PF03695">
    <property type="entry name" value="UPF0149"/>
    <property type="match status" value="1"/>
</dbReference>
<dbReference type="RefSeq" id="WP_341542574.1">
    <property type="nucleotide sequence ID" value="NZ_JBAKAP010000013.1"/>
</dbReference>
<evidence type="ECO:0000313" key="3">
    <source>
        <dbReference type="Proteomes" id="UP001378242"/>
    </source>
</evidence>
<evidence type="ECO:0000313" key="2">
    <source>
        <dbReference type="EMBL" id="MEL0617605.1"/>
    </source>
</evidence>
<feature type="compositionally biased region" description="Basic residues" evidence="1">
    <location>
        <begin position="230"/>
        <end position="243"/>
    </location>
</feature>
<evidence type="ECO:0000256" key="1">
    <source>
        <dbReference type="SAM" id="MobiDB-lite"/>
    </source>
</evidence>
<dbReference type="InterPro" id="IPR036255">
    <property type="entry name" value="YgfB-like_sf"/>
</dbReference>
<dbReference type="EMBL" id="JBAKAP010000013">
    <property type="protein sequence ID" value="MEL0617605.1"/>
    <property type="molecule type" value="Genomic_DNA"/>
</dbReference>
<dbReference type="SUPFAM" id="SSF101327">
    <property type="entry name" value="YgfB-like"/>
    <property type="match status" value="1"/>
</dbReference>
<accession>A0ABU9GGK4</accession>
<organism evidence="2 3">
    <name type="scientific">Cobetia marina</name>
    <name type="common">Deleya marina</name>
    <dbReference type="NCBI Taxonomy" id="28258"/>
    <lineage>
        <taxon>Bacteria</taxon>
        <taxon>Pseudomonadati</taxon>
        <taxon>Pseudomonadota</taxon>
        <taxon>Gammaproteobacteria</taxon>
        <taxon>Oceanospirillales</taxon>
        <taxon>Halomonadaceae</taxon>
        <taxon>Cobetia</taxon>
    </lineage>
</organism>
<gene>
    <name evidence="2" type="ORF">V6243_12285</name>
</gene>
<keyword evidence="3" id="KW-1185">Reference proteome</keyword>
<dbReference type="Proteomes" id="UP001378242">
    <property type="component" value="Unassembled WGS sequence"/>
</dbReference>
<reference evidence="2 3" key="1">
    <citation type="submission" date="2024-02" db="EMBL/GenBank/DDBJ databases">
        <title>Bacteria isolated from the canopy kelp, Nereocystis luetkeana.</title>
        <authorList>
            <person name="Pfister C.A."/>
            <person name="Younker I.T."/>
            <person name="Light S.H."/>
        </authorList>
    </citation>
    <scope>NUCLEOTIDE SEQUENCE [LARGE SCALE GENOMIC DNA]</scope>
    <source>
        <strain evidence="2 3">TI.5.07</strain>
    </source>
</reference>
<protein>
    <submittedName>
        <fullName evidence="2">YecA family protein</fullName>
    </submittedName>
</protein>